<gene>
    <name evidence="1" type="ORF">MILVUS5_LOCUS39583</name>
</gene>
<keyword evidence="2" id="KW-1185">Reference proteome</keyword>
<evidence type="ECO:0000313" key="2">
    <source>
        <dbReference type="Proteomes" id="UP001177021"/>
    </source>
</evidence>
<dbReference type="Proteomes" id="UP001177021">
    <property type="component" value="Unassembled WGS sequence"/>
</dbReference>
<evidence type="ECO:0000313" key="1">
    <source>
        <dbReference type="EMBL" id="CAJ2676980.1"/>
    </source>
</evidence>
<name>A0ACB0M5M2_TRIPR</name>
<reference evidence="1" key="1">
    <citation type="submission" date="2023-10" db="EMBL/GenBank/DDBJ databases">
        <authorList>
            <person name="Rodriguez Cubillos JULIANA M."/>
            <person name="De Vega J."/>
        </authorList>
    </citation>
    <scope>NUCLEOTIDE SEQUENCE</scope>
</reference>
<accession>A0ACB0M5M2</accession>
<proteinExistence type="predicted"/>
<dbReference type="EMBL" id="CASHSV030000823">
    <property type="protein sequence ID" value="CAJ2676980.1"/>
    <property type="molecule type" value="Genomic_DNA"/>
</dbReference>
<organism evidence="1 2">
    <name type="scientific">Trifolium pratense</name>
    <name type="common">Red clover</name>
    <dbReference type="NCBI Taxonomy" id="57577"/>
    <lineage>
        <taxon>Eukaryota</taxon>
        <taxon>Viridiplantae</taxon>
        <taxon>Streptophyta</taxon>
        <taxon>Embryophyta</taxon>
        <taxon>Tracheophyta</taxon>
        <taxon>Spermatophyta</taxon>
        <taxon>Magnoliopsida</taxon>
        <taxon>eudicotyledons</taxon>
        <taxon>Gunneridae</taxon>
        <taxon>Pentapetalae</taxon>
        <taxon>rosids</taxon>
        <taxon>fabids</taxon>
        <taxon>Fabales</taxon>
        <taxon>Fabaceae</taxon>
        <taxon>Papilionoideae</taxon>
        <taxon>50 kb inversion clade</taxon>
        <taxon>NPAAA clade</taxon>
        <taxon>Hologalegina</taxon>
        <taxon>IRL clade</taxon>
        <taxon>Trifolieae</taxon>
        <taxon>Trifolium</taxon>
    </lineage>
</organism>
<protein>
    <submittedName>
        <fullName evidence="1">Uncharacterized protein</fullName>
    </submittedName>
</protein>
<comment type="caution">
    <text evidence="1">The sequence shown here is derived from an EMBL/GenBank/DDBJ whole genome shotgun (WGS) entry which is preliminary data.</text>
</comment>
<sequence>MDVPSPSSSSSHCNSNDTLPTTKHTTATLFIHPSNNRDTKTRKIKTTSNHTSPNDKLLPRKQRAVRFPIRRKTTDVASIGFPLGMSFAAVMAEVLYKRDATIDNVSPSHISSICTSAIKESLAKVYGDKLDDMARNFEQSFASTLSTLRLIYESSRSNEGNNLNTRKIGFPTCKLTHDKGDCSSGSVIDGGNSEGVLREKIQDQSNNCKEVKENFHMDSISHGVTLHRQSNQLVCFPPISSRSGINNSSMISASEKSVMEESRSNDLKTLELALAMKKLKLKETQLVLNSDLNHLERSKLAMGMSKASFKVEKFKNQLEDMRHGELVKNCVDCLIAGLLVMSSSLLYGAYVYSYERIAESTASCTPSNKESKSWWSPKSMFSIDTKWHVLWCQVQVMSRMVFGILMIFAIAYLLIMRSTTISQTMPVTFILLLLGIACGYCGKLCIGTLGGDGSLWLIYWEIMCMLHFLSIVCTPTLFKILHGPVVASHKTKQNIIIPYWFRRFWFHSTLLVFLPLFCGLAPFASFDQWKDHFLLKVSVFNNFE</sequence>